<dbReference type="GO" id="GO:0002161">
    <property type="term" value="F:aminoacyl-tRNA deacylase activity"/>
    <property type="evidence" value="ECO:0007669"/>
    <property type="project" value="InterPro"/>
</dbReference>
<dbReference type="Proteomes" id="UP000013526">
    <property type="component" value="Unassembled WGS sequence"/>
</dbReference>
<dbReference type="SUPFAM" id="SSF55826">
    <property type="entry name" value="YbaK/ProRS associated domain"/>
    <property type="match status" value="1"/>
</dbReference>
<dbReference type="AlphaFoldDB" id="R1H1T6"/>
<dbReference type="CDD" id="cd04332">
    <property type="entry name" value="YbaK_like"/>
    <property type="match status" value="1"/>
</dbReference>
<keyword evidence="2" id="KW-0238">DNA-binding</keyword>
<dbReference type="InterPro" id="IPR007214">
    <property type="entry name" value="YbaK/aa-tRNA-synth-assoc-dom"/>
</dbReference>
<dbReference type="EMBL" id="AQGQ01000095">
    <property type="protein sequence ID" value="EOD54591.1"/>
    <property type="molecule type" value="Genomic_DNA"/>
</dbReference>
<feature type="domain" description="YbaK/aminoacyl-tRNA synthetase-associated" evidence="1">
    <location>
        <begin position="62"/>
        <end position="159"/>
    </location>
</feature>
<dbReference type="RefSeq" id="WP_005903663.1">
    <property type="nucleotide sequence ID" value="NZ_AQGQ01000095.1"/>
</dbReference>
<comment type="caution">
    <text evidence="2">The sequence shown here is derived from an EMBL/GenBank/DDBJ whole genome shotgun (WGS) entry which is preliminary data.</text>
</comment>
<accession>R1H1T6</accession>
<dbReference type="InterPro" id="IPR036754">
    <property type="entry name" value="YbaK/aa-tRNA-synt-asso_dom_sf"/>
</dbReference>
<organism evidence="2 3">
    <name type="scientific">Aeromonas molluscorum 848</name>
    <dbReference type="NCBI Taxonomy" id="1268236"/>
    <lineage>
        <taxon>Bacteria</taxon>
        <taxon>Pseudomonadati</taxon>
        <taxon>Pseudomonadota</taxon>
        <taxon>Gammaproteobacteria</taxon>
        <taxon>Aeromonadales</taxon>
        <taxon>Aeromonadaceae</taxon>
        <taxon>Aeromonas</taxon>
    </lineage>
</organism>
<name>R1H1T6_9GAMM</name>
<gene>
    <name evidence="2" type="ORF">G113_13488</name>
</gene>
<reference evidence="2 3" key="1">
    <citation type="journal article" date="2013" name="Genome Announc.">
        <title>Draft Genome Sequence of Aeromonas molluscorum Strain 848TT, Isolated from Bivalve Molluscs.</title>
        <authorList>
            <person name="Spataro N."/>
            <person name="Farfan M."/>
            <person name="Albarral V."/>
            <person name="Sanglas A."/>
            <person name="Loren J.G."/>
            <person name="Fuste M.C."/>
            <person name="Bosch E."/>
        </authorList>
    </citation>
    <scope>NUCLEOTIDE SEQUENCE [LARGE SCALE GENOMIC DNA]</scope>
    <source>
        <strain evidence="2 3">848</strain>
    </source>
</reference>
<dbReference type="PATRIC" id="fig|1268236.3.peg.2651"/>
<protein>
    <submittedName>
        <fullName evidence="2">DNA-binding protein</fullName>
    </submittedName>
</protein>
<dbReference type="GO" id="GO:0003677">
    <property type="term" value="F:DNA binding"/>
    <property type="evidence" value="ECO:0007669"/>
    <property type="project" value="UniProtKB-KW"/>
</dbReference>
<evidence type="ECO:0000313" key="2">
    <source>
        <dbReference type="EMBL" id="EOD54591.1"/>
    </source>
</evidence>
<proteinExistence type="predicted"/>
<keyword evidence="3" id="KW-1185">Reference proteome</keyword>
<evidence type="ECO:0000259" key="1">
    <source>
        <dbReference type="Pfam" id="PF04073"/>
    </source>
</evidence>
<sequence>MSQDHSTTLATASADIERLHQIHAFNLQLLTELPHRQYRHEPILDYATDERVKARLGWLGVFSKTLFLRFKDGRFALLLTHKEGRLDAKAVRDHFGAKPSICGPDQMQQETGCLPGAVCPFLPRADIPLLLDPALLTHASFTWTPGLPELTMELATDALPTLLDRLECQIIYLYDKAVTESIES</sequence>
<dbReference type="Pfam" id="PF04073">
    <property type="entry name" value="tRNA_edit"/>
    <property type="match status" value="1"/>
</dbReference>
<dbReference type="OrthoDB" id="9798587at2"/>
<evidence type="ECO:0000313" key="3">
    <source>
        <dbReference type="Proteomes" id="UP000013526"/>
    </source>
</evidence>
<dbReference type="Gene3D" id="3.90.960.10">
    <property type="entry name" value="YbaK/aminoacyl-tRNA synthetase-associated domain"/>
    <property type="match status" value="1"/>
</dbReference>